<gene>
    <name evidence="1" type="ORF">GCM10011416_00550</name>
</gene>
<evidence type="ECO:0000313" key="2">
    <source>
        <dbReference type="Proteomes" id="UP000633278"/>
    </source>
</evidence>
<dbReference type="AlphaFoldDB" id="A0A917HRV6"/>
<sequence length="103" mass="11830">MFHLNKELPKIEIKDDDFDITVSNQIVTSIITRSNLYKTKQGFRVGSNMSDIEKKSKTIRNELKIAKGSITIGHLGQMIIFNGVAFIDENNNNLVDYIWIKKE</sequence>
<proteinExistence type="predicted"/>
<dbReference type="EMBL" id="BMJW01000001">
    <property type="protein sequence ID" value="GGG88200.1"/>
    <property type="molecule type" value="Genomic_DNA"/>
</dbReference>
<reference evidence="1" key="2">
    <citation type="submission" date="2020-09" db="EMBL/GenBank/DDBJ databases">
        <authorList>
            <person name="Sun Q."/>
            <person name="Zhou Y."/>
        </authorList>
    </citation>
    <scope>NUCLEOTIDE SEQUENCE</scope>
    <source>
        <strain evidence="1">CGMCC 1.15763</strain>
    </source>
</reference>
<reference evidence="1" key="1">
    <citation type="journal article" date="2014" name="Int. J. Syst. Evol. Microbiol.">
        <title>Complete genome sequence of Corynebacterium casei LMG S-19264T (=DSM 44701T), isolated from a smear-ripened cheese.</title>
        <authorList>
            <consortium name="US DOE Joint Genome Institute (JGI-PGF)"/>
            <person name="Walter F."/>
            <person name="Albersmeier A."/>
            <person name="Kalinowski J."/>
            <person name="Ruckert C."/>
        </authorList>
    </citation>
    <scope>NUCLEOTIDE SEQUENCE</scope>
    <source>
        <strain evidence="1">CGMCC 1.15763</strain>
    </source>
</reference>
<comment type="caution">
    <text evidence="1">The sequence shown here is derived from an EMBL/GenBank/DDBJ whole genome shotgun (WGS) entry which is preliminary data.</text>
</comment>
<organism evidence="1 2">
    <name type="scientific">Polaribacter pacificus</name>
    <dbReference type="NCBI Taxonomy" id="1775173"/>
    <lineage>
        <taxon>Bacteria</taxon>
        <taxon>Pseudomonadati</taxon>
        <taxon>Bacteroidota</taxon>
        <taxon>Flavobacteriia</taxon>
        <taxon>Flavobacteriales</taxon>
        <taxon>Flavobacteriaceae</taxon>
    </lineage>
</organism>
<name>A0A917HRV6_9FLAO</name>
<accession>A0A917HRV6</accession>
<evidence type="ECO:0000313" key="1">
    <source>
        <dbReference type="EMBL" id="GGG88200.1"/>
    </source>
</evidence>
<keyword evidence="2" id="KW-1185">Reference proteome</keyword>
<protein>
    <submittedName>
        <fullName evidence="1">Uncharacterized protein</fullName>
    </submittedName>
</protein>
<dbReference type="Proteomes" id="UP000633278">
    <property type="component" value="Unassembled WGS sequence"/>
</dbReference>